<sequence length="430" mass="48904">MDLLRQHSIPTPKIYHYDTRADGAVGTEYILMQDMPGQALGNRWFGLDAKQRIKVLAKIVDLEAKLYSIDFPAFGSIFYAKDLPTSFNREPISRSSSSLQLCIGPDVSLKFWSGTREGLSIPRGAALSAEDVLNDGAAKELAWLKAHGRTRVPFDRVYRDITNYQKSDPRQHMASLEAYMQIAAQLVPKEKWLHRPVLRHPDLHANNILVNDALDITGIVDWQHSTILLLFLSAGIPKHFQNYGDTMSEELTEPLVPSLEGLDEEEKLSELELYRKRHVHYFYVGVTAKKLPDHFHALTQEGGMFLRLLYQHASEPWEGNSIPLATHLALVPLHWNTLGGSQTCPLPLDEDTTDILVSQLERQEEADHQMSLLRNSLGISDDGWVLEGEYDHAQEEAAHYKVKAVSMADDDHERDMTIRHWPFEDHDEDE</sequence>
<dbReference type="InterPro" id="IPR051035">
    <property type="entry name" value="Mito_inheritance_9"/>
</dbReference>
<dbReference type="PANTHER" id="PTHR36091">
    <property type="entry name" value="ALTERED INHERITANCE OF MITOCHONDRIA PROTEIN 9, MITOCHONDRIAL"/>
    <property type="match status" value="1"/>
</dbReference>
<reference evidence="2 3" key="1">
    <citation type="journal article" date="2016" name="Sci. Rep.">
        <title>Peltaster fructicola genome reveals evolution from an invasive phytopathogen to an ectophytic parasite.</title>
        <authorList>
            <person name="Xu C."/>
            <person name="Chen H."/>
            <person name="Gleason M.L."/>
            <person name="Xu J.R."/>
            <person name="Liu H."/>
            <person name="Zhang R."/>
            <person name="Sun G."/>
        </authorList>
    </citation>
    <scope>NUCLEOTIDE SEQUENCE [LARGE SCALE GENOMIC DNA]</scope>
    <source>
        <strain evidence="2 3">LNHT1506</strain>
    </source>
</reference>
<dbReference type="SUPFAM" id="SSF56112">
    <property type="entry name" value="Protein kinase-like (PK-like)"/>
    <property type="match status" value="1"/>
</dbReference>
<dbReference type="OrthoDB" id="10003767at2759"/>
<proteinExistence type="predicted"/>
<dbReference type="GO" id="GO:0005739">
    <property type="term" value="C:mitochondrion"/>
    <property type="evidence" value="ECO:0007669"/>
    <property type="project" value="TreeGrafter"/>
</dbReference>
<keyword evidence="3" id="KW-1185">Reference proteome</keyword>
<gene>
    <name evidence="2" type="ORF">AMS68_000895</name>
</gene>
<evidence type="ECO:0000313" key="2">
    <source>
        <dbReference type="EMBL" id="QIW95377.1"/>
    </source>
</evidence>
<protein>
    <recommendedName>
        <fullName evidence="1">Aminoglycoside phosphotransferase domain-containing protein</fullName>
    </recommendedName>
</protein>
<dbReference type="AlphaFoldDB" id="A0A6H0XL67"/>
<feature type="domain" description="Aminoglycoside phosphotransferase" evidence="1">
    <location>
        <begin position="1"/>
        <end position="226"/>
    </location>
</feature>
<dbReference type="Pfam" id="PF01636">
    <property type="entry name" value="APH"/>
    <property type="match status" value="1"/>
</dbReference>
<organism evidence="2 3">
    <name type="scientific">Peltaster fructicola</name>
    <dbReference type="NCBI Taxonomy" id="286661"/>
    <lineage>
        <taxon>Eukaryota</taxon>
        <taxon>Fungi</taxon>
        <taxon>Dikarya</taxon>
        <taxon>Ascomycota</taxon>
        <taxon>Pezizomycotina</taxon>
        <taxon>Dothideomycetes</taxon>
        <taxon>Dothideomycetes incertae sedis</taxon>
        <taxon>Peltaster</taxon>
    </lineage>
</organism>
<dbReference type="InterPro" id="IPR011009">
    <property type="entry name" value="Kinase-like_dom_sf"/>
</dbReference>
<evidence type="ECO:0000313" key="3">
    <source>
        <dbReference type="Proteomes" id="UP000503462"/>
    </source>
</evidence>
<dbReference type="PANTHER" id="PTHR36091:SF2">
    <property type="entry name" value="AMINOGLYCOSIDE PHOSPHOTRANSFERASE DOMAIN-CONTAINING PROTEIN"/>
    <property type="match status" value="1"/>
</dbReference>
<accession>A0A6H0XL67</accession>
<dbReference type="Gene3D" id="3.90.1200.10">
    <property type="match status" value="1"/>
</dbReference>
<evidence type="ECO:0000259" key="1">
    <source>
        <dbReference type="Pfam" id="PF01636"/>
    </source>
</evidence>
<dbReference type="InterPro" id="IPR002575">
    <property type="entry name" value="Aminoglycoside_PTrfase"/>
</dbReference>
<dbReference type="EMBL" id="CP051139">
    <property type="protein sequence ID" value="QIW95377.1"/>
    <property type="molecule type" value="Genomic_DNA"/>
</dbReference>
<name>A0A6H0XL67_9PEZI</name>
<dbReference type="Proteomes" id="UP000503462">
    <property type="component" value="Chromosome 1"/>
</dbReference>